<keyword evidence="1" id="KW-0472">Membrane</keyword>
<evidence type="ECO:0000313" key="3">
    <source>
        <dbReference type="Proteomes" id="UP000198881"/>
    </source>
</evidence>
<feature type="transmembrane region" description="Helical" evidence="1">
    <location>
        <begin position="127"/>
        <end position="147"/>
    </location>
</feature>
<keyword evidence="3" id="KW-1185">Reference proteome</keyword>
<dbReference type="AlphaFoldDB" id="A0A1I7MQ24"/>
<gene>
    <name evidence="2" type="ORF">SAMN04487966_10961</name>
</gene>
<keyword evidence="1" id="KW-0812">Transmembrane</keyword>
<dbReference type="EMBL" id="FPCG01000009">
    <property type="protein sequence ID" value="SFV24008.1"/>
    <property type="molecule type" value="Genomic_DNA"/>
</dbReference>
<evidence type="ECO:0000313" key="2">
    <source>
        <dbReference type="EMBL" id="SFV24008.1"/>
    </source>
</evidence>
<accession>A0A1I7MQ24</accession>
<protein>
    <recommendedName>
        <fullName evidence="4">DUF308 domain-containing protein</fullName>
    </recommendedName>
</protein>
<sequence length="197" mass="20610">MKTPVETAVAVWKPVLIRALVAAIFGISTIFLRDPEVSLLKYGVAAYLVFSGTAMWEYLRREPVPEAMRGPLSMAAAAWMVGAIVLLFLSDTVAIAWVAAATLLLGGIAELVAWARHRREFIPARDQLYTGLIGVGTAVGLALFNHLDPHGLLGIIGGGAIIIAVVMAISGFGFRHDAGSEADSAASGGFPGGAPKD</sequence>
<feature type="transmembrane region" description="Helical" evidence="1">
    <location>
        <begin position="95"/>
        <end position="115"/>
    </location>
</feature>
<evidence type="ECO:0000256" key="1">
    <source>
        <dbReference type="SAM" id="Phobius"/>
    </source>
</evidence>
<proteinExistence type="predicted"/>
<dbReference type="STRING" id="574650.SAMN04487966_10961"/>
<feature type="transmembrane region" description="Helical" evidence="1">
    <location>
        <begin position="71"/>
        <end position="89"/>
    </location>
</feature>
<feature type="transmembrane region" description="Helical" evidence="1">
    <location>
        <begin position="15"/>
        <end position="33"/>
    </location>
</feature>
<dbReference type="Proteomes" id="UP000198881">
    <property type="component" value="Unassembled WGS sequence"/>
</dbReference>
<organism evidence="2 3">
    <name type="scientific">Micrococcus terreus</name>
    <dbReference type="NCBI Taxonomy" id="574650"/>
    <lineage>
        <taxon>Bacteria</taxon>
        <taxon>Bacillati</taxon>
        <taxon>Actinomycetota</taxon>
        <taxon>Actinomycetes</taxon>
        <taxon>Micrococcales</taxon>
        <taxon>Micrococcaceae</taxon>
        <taxon>Micrococcus</taxon>
    </lineage>
</organism>
<keyword evidence="1" id="KW-1133">Transmembrane helix</keyword>
<name>A0A1I7MQ24_9MICC</name>
<feature type="transmembrane region" description="Helical" evidence="1">
    <location>
        <begin position="153"/>
        <end position="174"/>
    </location>
</feature>
<evidence type="ECO:0008006" key="4">
    <source>
        <dbReference type="Google" id="ProtNLM"/>
    </source>
</evidence>
<reference evidence="2 3" key="1">
    <citation type="submission" date="2016-10" db="EMBL/GenBank/DDBJ databases">
        <authorList>
            <person name="de Groot N.N."/>
        </authorList>
    </citation>
    <scope>NUCLEOTIDE SEQUENCE [LARGE SCALE GENOMIC DNA]</scope>
    <source>
        <strain evidence="2 3">CGMCC 1.7054</strain>
    </source>
</reference>